<dbReference type="PANTHER" id="PTHR33735:SF24">
    <property type="match status" value="1"/>
</dbReference>
<organism evidence="2 3">
    <name type="scientific">Lactuca sativa</name>
    <name type="common">Garden lettuce</name>
    <dbReference type="NCBI Taxonomy" id="4236"/>
    <lineage>
        <taxon>Eukaryota</taxon>
        <taxon>Viridiplantae</taxon>
        <taxon>Streptophyta</taxon>
        <taxon>Embryophyta</taxon>
        <taxon>Tracheophyta</taxon>
        <taxon>Spermatophyta</taxon>
        <taxon>Magnoliopsida</taxon>
        <taxon>eudicotyledons</taxon>
        <taxon>Gunneridae</taxon>
        <taxon>Pentapetalae</taxon>
        <taxon>asterids</taxon>
        <taxon>campanulids</taxon>
        <taxon>Asterales</taxon>
        <taxon>Asteraceae</taxon>
        <taxon>Cichorioideae</taxon>
        <taxon>Cichorieae</taxon>
        <taxon>Lactucinae</taxon>
        <taxon>Lactuca</taxon>
    </lineage>
</organism>
<gene>
    <name evidence="2" type="ORF">LSAT_V11C100001390</name>
</gene>
<feature type="region of interest" description="Disordered" evidence="1">
    <location>
        <begin position="193"/>
        <end position="225"/>
    </location>
</feature>
<evidence type="ECO:0000256" key="1">
    <source>
        <dbReference type="SAM" id="MobiDB-lite"/>
    </source>
</evidence>
<dbReference type="Proteomes" id="UP000235145">
    <property type="component" value="Unassembled WGS sequence"/>
</dbReference>
<protein>
    <submittedName>
        <fullName evidence="2">Uncharacterized protein</fullName>
    </submittedName>
</protein>
<keyword evidence="3" id="KW-1185">Reference proteome</keyword>
<comment type="caution">
    <text evidence="2">The sequence shown here is derived from an EMBL/GenBank/DDBJ whole genome shotgun (WGS) entry which is preliminary data.</text>
</comment>
<dbReference type="PANTHER" id="PTHR33735">
    <property type="entry name" value="EXPRESSED PROTEIN"/>
    <property type="match status" value="1"/>
</dbReference>
<sequence>MSSTISRFSGAIPKSSSKPINQSVFLNPIPKTYFLKNKKSAWSLHGRSCRSLQYLSMSINLQTATFVRQSNANPPPEPPLPSGSPSGSLRNWVVGLVLTFILPFFTHKWGSWLLYKNQVDQKLERTEQVVKTVESVAVKLDKFIDGITDNLPEGNKLRKALEFADEIAEGIAKTAHVADDIINKVEEAEDKLESLIHQENSKEEKEIPQDKEDHEITSQKENDNK</sequence>
<dbReference type="OrthoDB" id="1927611at2759"/>
<dbReference type="Gramene" id="rna-gnl|WGS:NBSK|LSAT_1X2780_mrna">
    <property type="protein sequence ID" value="cds-PLY86636.1"/>
    <property type="gene ID" value="gene-LSAT_1X2780"/>
</dbReference>
<dbReference type="EMBL" id="NBSK02000001">
    <property type="protein sequence ID" value="KAJ0225088.1"/>
    <property type="molecule type" value="Genomic_DNA"/>
</dbReference>
<proteinExistence type="predicted"/>
<reference evidence="2 3" key="1">
    <citation type="journal article" date="2017" name="Nat. Commun.">
        <title>Genome assembly with in vitro proximity ligation data and whole-genome triplication in lettuce.</title>
        <authorList>
            <person name="Reyes-Chin-Wo S."/>
            <person name="Wang Z."/>
            <person name="Yang X."/>
            <person name="Kozik A."/>
            <person name="Arikit S."/>
            <person name="Song C."/>
            <person name="Xia L."/>
            <person name="Froenicke L."/>
            <person name="Lavelle D.O."/>
            <person name="Truco M.J."/>
            <person name="Xia R."/>
            <person name="Zhu S."/>
            <person name="Xu C."/>
            <person name="Xu H."/>
            <person name="Xu X."/>
            <person name="Cox K."/>
            <person name="Korf I."/>
            <person name="Meyers B.C."/>
            <person name="Michelmore R.W."/>
        </authorList>
    </citation>
    <scope>NUCLEOTIDE SEQUENCE [LARGE SCALE GENOMIC DNA]</scope>
    <source>
        <strain evidence="3">cv. Salinas</strain>
        <tissue evidence="2">Seedlings</tissue>
    </source>
</reference>
<accession>A0A9R1WJD2</accession>
<name>A0A9R1WJD2_LACSA</name>
<dbReference type="AlphaFoldDB" id="A0A9R1WJD2"/>
<evidence type="ECO:0000313" key="3">
    <source>
        <dbReference type="Proteomes" id="UP000235145"/>
    </source>
</evidence>
<evidence type="ECO:0000313" key="2">
    <source>
        <dbReference type="EMBL" id="KAJ0225088.1"/>
    </source>
</evidence>